<keyword evidence="1" id="KW-0436">Ligase</keyword>
<dbReference type="Gene3D" id="3.40.50.20">
    <property type="match status" value="1"/>
</dbReference>
<proteinExistence type="predicted"/>
<dbReference type="Gene3D" id="3.30.470.20">
    <property type="entry name" value="ATP-grasp fold, B domain"/>
    <property type="match status" value="2"/>
</dbReference>
<dbReference type="PANTHER" id="PTHR21621:SF0">
    <property type="entry name" value="BETA-CITRYLGLUTAMATE SYNTHASE B-RELATED"/>
    <property type="match status" value="1"/>
</dbReference>
<keyword evidence="2" id="KW-1185">Reference proteome</keyword>
<name>A0ABN8AJL1_9PROT</name>
<evidence type="ECO:0000313" key="2">
    <source>
        <dbReference type="Proteomes" id="UP000839052"/>
    </source>
</evidence>
<dbReference type="RefSeq" id="WP_239796036.1">
    <property type="nucleotide sequence ID" value="NZ_OU912926.1"/>
</dbReference>
<accession>A0ABN8AJL1</accession>
<protein>
    <submittedName>
        <fullName evidence="1">Alpha-L-glutamate ligase</fullName>
    </submittedName>
</protein>
<dbReference type="EMBL" id="OU912926">
    <property type="protein sequence ID" value="CAG9932029.1"/>
    <property type="molecule type" value="Genomic_DNA"/>
</dbReference>
<dbReference type="InterPro" id="IPR013815">
    <property type="entry name" value="ATP_grasp_subdomain_1"/>
</dbReference>
<dbReference type="Proteomes" id="UP000839052">
    <property type="component" value="Chromosome"/>
</dbReference>
<dbReference type="PANTHER" id="PTHR21621">
    <property type="entry name" value="RIBOSOMAL PROTEIN S6 MODIFICATION PROTEIN"/>
    <property type="match status" value="1"/>
</dbReference>
<gene>
    <name evidence="1" type="ORF">NTG6680_0776</name>
</gene>
<dbReference type="Gene3D" id="3.30.1490.20">
    <property type="entry name" value="ATP-grasp fold, A domain"/>
    <property type="match status" value="1"/>
</dbReference>
<dbReference type="SUPFAM" id="SSF56059">
    <property type="entry name" value="Glutathione synthetase ATP-binding domain-like"/>
    <property type="match status" value="1"/>
</dbReference>
<dbReference type="GO" id="GO:0016874">
    <property type="term" value="F:ligase activity"/>
    <property type="evidence" value="ECO:0007669"/>
    <property type="project" value="UniProtKB-KW"/>
</dbReference>
<sequence>MIVILGQEDDPPITLVLQALQEREMPYRFVDLRALDRDGLQLDVGAMGLTGYLHSAGETLPLESISSVYARPLSPGRQWQDPSAAQRANQMFDTFVAWLDVAPALVVNRPRAMNSNNSKPMQAQWIGEAGFMVPDTLITNSADEARAFLRAYGRVIFKSISGVRSIVRELDEISAARLPILRDLPVQFQAYVPGLDLRVHVVGMCCFAAEIHSSATDYRYVRGGEQTLLQTHQLPADVARRCVDLSQALDLPLAGIDLRQRPDGQYLCFEVNPMPAYSYYESHTGLPISLALADLLGSATSAPSHHASY</sequence>
<reference evidence="1 2" key="1">
    <citation type="submission" date="2021-10" db="EMBL/GenBank/DDBJ databases">
        <authorList>
            <person name="Koch H."/>
        </authorList>
    </citation>
    <scope>NUCLEOTIDE SEQUENCE [LARGE SCALE GENOMIC DNA]</scope>
    <source>
        <strain evidence="1">6680</strain>
    </source>
</reference>
<evidence type="ECO:0000313" key="1">
    <source>
        <dbReference type="EMBL" id="CAG9932029.1"/>
    </source>
</evidence>
<organism evidence="1 2">
    <name type="scientific">Candidatus Nitrotoga arctica</name>
    <dbReference type="NCBI Taxonomy" id="453162"/>
    <lineage>
        <taxon>Bacteria</taxon>
        <taxon>Pseudomonadati</taxon>
        <taxon>Pseudomonadota</taxon>
        <taxon>Betaproteobacteria</taxon>
        <taxon>Nitrosomonadales</taxon>
        <taxon>Gallionellaceae</taxon>
        <taxon>Candidatus Nitrotoga</taxon>
    </lineage>
</organism>